<dbReference type="InterPro" id="IPR017754">
    <property type="entry name" value="Agmatine_deiminase"/>
</dbReference>
<dbReference type="PANTHER" id="PTHR31377">
    <property type="entry name" value="AGMATINE DEIMINASE-RELATED"/>
    <property type="match status" value="1"/>
</dbReference>
<evidence type="ECO:0000256" key="1">
    <source>
        <dbReference type="ARBA" id="ARBA00022801"/>
    </source>
</evidence>
<dbReference type="Proteomes" id="UP001501787">
    <property type="component" value="Unassembled WGS sequence"/>
</dbReference>
<protein>
    <recommendedName>
        <fullName evidence="2">Putative agmatine deiminase</fullName>
        <ecNumber evidence="2">3.5.3.12</ecNumber>
    </recommendedName>
    <alternativeName>
        <fullName evidence="2">Agmatine iminohydrolase</fullName>
    </alternativeName>
</protein>
<comment type="similarity">
    <text evidence="2">Belongs to the agmatine deiminase family.</text>
</comment>
<keyword evidence="1 2" id="KW-0378">Hydrolase</keyword>
<gene>
    <name evidence="2 3" type="primary">aguA</name>
    <name evidence="3" type="ORF">GCM10009129_07470</name>
</gene>
<comment type="caution">
    <text evidence="3">The sequence shown here is derived from an EMBL/GenBank/DDBJ whole genome shotgun (WGS) entry which is preliminary data.</text>
</comment>
<dbReference type="SUPFAM" id="SSF55909">
    <property type="entry name" value="Pentein"/>
    <property type="match status" value="1"/>
</dbReference>
<evidence type="ECO:0000313" key="3">
    <source>
        <dbReference type="EMBL" id="GAA0312632.1"/>
    </source>
</evidence>
<dbReference type="NCBIfam" id="NF010070">
    <property type="entry name" value="PRK13551.1"/>
    <property type="match status" value="1"/>
</dbReference>
<dbReference type="EMBL" id="BAAAFR010000001">
    <property type="protein sequence ID" value="GAA0312632.1"/>
    <property type="molecule type" value="Genomic_DNA"/>
</dbReference>
<keyword evidence="4" id="KW-1185">Reference proteome</keyword>
<dbReference type="PANTHER" id="PTHR31377:SF0">
    <property type="entry name" value="AGMATINE DEIMINASE-RELATED"/>
    <property type="match status" value="1"/>
</dbReference>
<dbReference type="RefSeq" id="WP_201503766.1">
    <property type="nucleotide sequence ID" value="NZ_BAAAFR010000001.1"/>
</dbReference>
<proteinExistence type="inferred from homology"/>
<sequence length="368" mass="41391">MSLLITKTTPKDDGFFMPAEFAPQERVWMIWPYRLDNWRDGARPAQAAYAAVATAISQFCDVTMLATDAQFDDCRAQLPEDIEVINIPSNDAWARDIVPTFVINHSGELRACDWHFNAWGGDYDGLYSPWDDDDKLAERLCAQRDIARYRPDNFVLEGGAFHVDGEGTVLTTRMCLLSEGRNPHLNEAEIETYLKNYLNAEKVLWLDDGIDPDETTGHVDDLACFVRPGEVVCLYTDDPEHPFYDAAQKAYQQLSAMTDAKGRALTVHKLCCTKDNVTLPQHHDVTSSEQAKDRNSEELCIASYANFLICNEGIIVPQYDDANDALALQQLAAIFPKHRVVGVRTREIVYGGGNIHCITQQQPRTQPT</sequence>
<evidence type="ECO:0000256" key="2">
    <source>
        <dbReference type="HAMAP-Rule" id="MF_01841"/>
    </source>
</evidence>
<evidence type="ECO:0000313" key="4">
    <source>
        <dbReference type="Proteomes" id="UP001501787"/>
    </source>
</evidence>
<dbReference type="InterPro" id="IPR007466">
    <property type="entry name" value="Peptidyl-Arg-deiminase_porph"/>
</dbReference>
<comment type="catalytic activity">
    <reaction evidence="2">
        <text>agmatine + H2O = N-carbamoylputrescine + NH4(+)</text>
        <dbReference type="Rhea" id="RHEA:18037"/>
        <dbReference type="ChEBI" id="CHEBI:15377"/>
        <dbReference type="ChEBI" id="CHEBI:28938"/>
        <dbReference type="ChEBI" id="CHEBI:58145"/>
        <dbReference type="ChEBI" id="CHEBI:58318"/>
        <dbReference type="EC" id="3.5.3.12"/>
    </reaction>
</comment>
<organism evidence="3 4">
    <name type="scientific">Psychrobacter aestuarii</name>
    <dbReference type="NCBI Taxonomy" id="556327"/>
    <lineage>
        <taxon>Bacteria</taxon>
        <taxon>Pseudomonadati</taxon>
        <taxon>Pseudomonadota</taxon>
        <taxon>Gammaproteobacteria</taxon>
        <taxon>Moraxellales</taxon>
        <taxon>Moraxellaceae</taxon>
        <taxon>Psychrobacter</taxon>
    </lineage>
</organism>
<reference evidence="4" key="1">
    <citation type="journal article" date="2019" name="Int. J. Syst. Evol. Microbiol.">
        <title>The Global Catalogue of Microorganisms (GCM) 10K type strain sequencing project: providing services to taxonomists for standard genome sequencing and annotation.</title>
        <authorList>
            <consortium name="The Broad Institute Genomics Platform"/>
            <consortium name="The Broad Institute Genome Sequencing Center for Infectious Disease"/>
            <person name="Wu L."/>
            <person name="Ma J."/>
        </authorList>
    </citation>
    <scope>NUCLEOTIDE SEQUENCE [LARGE SCALE GENOMIC DNA]</scope>
    <source>
        <strain evidence="4">JCM 16343</strain>
    </source>
</reference>
<dbReference type="HAMAP" id="MF_01841">
    <property type="entry name" value="Agmatine_deimin"/>
    <property type="match status" value="1"/>
</dbReference>
<dbReference type="Gene3D" id="3.75.10.10">
    <property type="entry name" value="L-arginine/glycine Amidinotransferase, Chain A"/>
    <property type="match status" value="1"/>
</dbReference>
<name>A0ABP3FA84_9GAMM</name>
<dbReference type="Pfam" id="PF04371">
    <property type="entry name" value="PAD_porph"/>
    <property type="match status" value="1"/>
</dbReference>
<feature type="active site" description="Amidino-cysteine intermediate" evidence="2">
    <location>
        <position position="357"/>
    </location>
</feature>
<accession>A0ABP3FA84</accession>
<dbReference type="EC" id="3.5.3.12" evidence="2"/>
<dbReference type="NCBIfam" id="TIGR03380">
    <property type="entry name" value="agmatine_aguA"/>
    <property type="match status" value="1"/>
</dbReference>